<dbReference type="EMBL" id="JGZR01000011">
    <property type="protein sequence ID" value="KFJ01260.1"/>
    <property type="molecule type" value="Genomic_DNA"/>
</dbReference>
<dbReference type="InterPro" id="IPR036388">
    <property type="entry name" value="WH-like_DNA-bd_sf"/>
</dbReference>
<reference evidence="2 3" key="1">
    <citation type="submission" date="2014-03" db="EMBL/GenBank/DDBJ databases">
        <title>Genomics of Bifidobacteria.</title>
        <authorList>
            <person name="Ventura M."/>
            <person name="Milani C."/>
            <person name="Lugli G.A."/>
        </authorList>
    </citation>
    <scope>NUCLEOTIDE SEQUENCE [LARGE SCALE GENOMIC DNA]</scope>
    <source>
        <strain evidence="2 3">LMG 11597</strain>
    </source>
</reference>
<dbReference type="Gene3D" id="3.30.420.40">
    <property type="match status" value="2"/>
</dbReference>
<keyword evidence="2" id="KW-0808">Transferase</keyword>
<dbReference type="SUPFAM" id="SSF46785">
    <property type="entry name" value="Winged helix' DNA-binding domain"/>
    <property type="match status" value="1"/>
</dbReference>
<evidence type="ECO:0000313" key="2">
    <source>
        <dbReference type="EMBL" id="KFJ01260.1"/>
    </source>
</evidence>
<dbReference type="Proteomes" id="UP000029055">
    <property type="component" value="Unassembled WGS sequence"/>
</dbReference>
<comment type="caution">
    <text evidence="2">The sequence shown here is derived from an EMBL/GenBank/DDBJ whole genome shotgun (WGS) entry which is preliminary data.</text>
</comment>
<dbReference type="PANTHER" id="PTHR18964:SF149">
    <property type="entry name" value="BIFUNCTIONAL UDP-N-ACETYLGLUCOSAMINE 2-EPIMERASE_N-ACETYLMANNOSAMINE KINASE"/>
    <property type="match status" value="1"/>
</dbReference>
<dbReference type="SUPFAM" id="SSF53067">
    <property type="entry name" value="Actin-like ATPase domain"/>
    <property type="match status" value="1"/>
</dbReference>
<dbReference type="InterPro" id="IPR049874">
    <property type="entry name" value="ROK_cs"/>
</dbReference>
<keyword evidence="3" id="KW-1185">Reference proteome</keyword>
<dbReference type="PROSITE" id="PS01125">
    <property type="entry name" value="ROK"/>
    <property type="match status" value="1"/>
</dbReference>
<gene>
    <name evidence="2" type="ORF">BISU_1846</name>
</gene>
<dbReference type="CDD" id="cd00090">
    <property type="entry name" value="HTH_ARSR"/>
    <property type="match status" value="1"/>
</dbReference>
<evidence type="ECO:0000256" key="1">
    <source>
        <dbReference type="ARBA" id="ARBA00006479"/>
    </source>
</evidence>
<proteinExistence type="inferred from homology"/>
<dbReference type="OrthoDB" id="5174513at2"/>
<dbReference type="Pfam" id="PF00480">
    <property type="entry name" value="ROK"/>
    <property type="match status" value="1"/>
</dbReference>
<dbReference type="Gene3D" id="1.10.10.10">
    <property type="entry name" value="Winged helix-like DNA-binding domain superfamily/Winged helix DNA-binding domain"/>
    <property type="match status" value="1"/>
</dbReference>
<name>A0A087E0F9_9BIFI</name>
<protein>
    <submittedName>
        <fullName evidence="2">ROK family transcriptional regulator</fullName>
        <ecNumber evidence="2">2.7.1.2</ecNumber>
    </submittedName>
</protein>
<comment type="similarity">
    <text evidence="1">Belongs to the ROK (NagC/XylR) family.</text>
</comment>
<evidence type="ECO:0000313" key="3">
    <source>
        <dbReference type="Proteomes" id="UP000029055"/>
    </source>
</evidence>
<organism evidence="2 3">
    <name type="scientific">Bifidobacterium subtile</name>
    <dbReference type="NCBI Taxonomy" id="77635"/>
    <lineage>
        <taxon>Bacteria</taxon>
        <taxon>Bacillati</taxon>
        <taxon>Actinomycetota</taxon>
        <taxon>Actinomycetes</taxon>
        <taxon>Bifidobacteriales</taxon>
        <taxon>Bifidobacteriaceae</taxon>
        <taxon>Bifidobacterium</taxon>
    </lineage>
</organism>
<dbReference type="EC" id="2.7.1.2" evidence="2"/>
<dbReference type="PANTHER" id="PTHR18964">
    <property type="entry name" value="ROK (REPRESSOR, ORF, KINASE) FAMILY"/>
    <property type="match status" value="1"/>
</dbReference>
<dbReference type="InterPro" id="IPR000600">
    <property type="entry name" value="ROK"/>
</dbReference>
<dbReference type="STRING" id="77635.BISU_1846"/>
<dbReference type="InterPro" id="IPR011991">
    <property type="entry name" value="ArsR-like_HTH"/>
</dbReference>
<dbReference type="AlphaFoldDB" id="A0A087E0F9"/>
<dbReference type="eggNOG" id="COG1940">
    <property type="taxonomic scope" value="Bacteria"/>
</dbReference>
<dbReference type="Pfam" id="PF13412">
    <property type="entry name" value="HTH_24"/>
    <property type="match status" value="1"/>
</dbReference>
<dbReference type="InterPro" id="IPR036390">
    <property type="entry name" value="WH_DNA-bd_sf"/>
</dbReference>
<dbReference type="GO" id="GO:0004340">
    <property type="term" value="F:glucokinase activity"/>
    <property type="evidence" value="ECO:0007669"/>
    <property type="project" value="UniProtKB-EC"/>
</dbReference>
<dbReference type="InterPro" id="IPR043129">
    <property type="entry name" value="ATPase_NBD"/>
</dbReference>
<sequence length="416" mass="44795">MRTIQTAPSQAKVSESNRSRILHHLFRNGISSRAQISKALGLTPAAITKITARLLDAGIIEETGDIEGDKNRRSIGLRLDESLFHFIGVKFARSLVQIGVFDLAGTCIVLRDLPTVTNDTIPTTIRLVHARVTALIAADSRIVAVGMAVPGPYLRTIGRTVLVSSMRAWREVNFLSEFKHAFSVPVFIEQDARAGALANYLFDRGSSCANLAYYLIGEGVGLGVIDNGALVNGMMGAATELGHISIDIHGRPCECGNVGCLERYCSAVVIHEAIVSRDLVPDARQLGHAEACNALFQLADTGDARARLMVEEIGRYAGFGCVTIINGYNPERIVIGDIVAQGGQRLLHSIREIVDEHVTPALRDSTTIALSTLHSDAVVCGAAAVAIIYFLDRPSMFFDVSAASSSPDVPKRQHNQ</sequence>
<dbReference type="RefSeq" id="WP_024463520.1">
    <property type="nucleotide sequence ID" value="NZ_CP062939.1"/>
</dbReference>
<accession>A0A087E0F9</accession>